<protein>
    <recommendedName>
        <fullName evidence="6">Nicotinate-nucleotide pyrophosphorylase [carboxylating]</fullName>
        <ecNumber evidence="6">2.4.2.19</ecNumber>
    </recommendedName>
    <alternativeName>
        <fullName evidence="6">Quinolinate phosphoribosyltransferase [decarboxylating]</fullName>
    </alternativeName>
</protein>
<name>A0A1J5TBT4_9ARCH</name>
<dbReference type="PANTHER" id="PTHR32179:SF3">
    <property type="entry name" value="NICOTINATE-NUCLEOTIDE PYROPHOSPHORYLASE [CARBOXYLATING]"/>
    <property type="match status" value="1"/>
</dbReference>
<organism evidence="9 10">
    <name type="scientific">Marine Group III euryarchaeote CG-Epi6</name>
    <dbReference type="NCBI Taxonomy" id="1889000"/>
    <lineage>
        <taxon>Archaea</taxon>
        <taxon>Methanobacteriati</taxon>
        <taxon>Thermoplasmatota</taxon>
        <taxon>Thermoplasmata</taxon>
        <taxon>Candidatus Thermoprofundales</taxon>
    </lineage>
</organism>
<evidence type="ECO:0000256" key="5">
    <source>
        <dbReference type="ARBA" id="ARBA00022679"/>
    </source>
</evidence>
<dbReference type="Gene3D" id="3.90.1170.20">
    <property type="entry name" value="Quinolinate phosphoribosyl transferase, N-terminal domain"/>
    <property type="match status" value="1"/>
</dbReference>
<comment type="similarity">
    <text evidence="2 6">Belongs to the NadC/ModD family.</text>
</comment>
<evidence type="ECO:0000313" key="9">
    <source>
        <dbReference type="EMBL" id="OIR11236.1"/>
    </source>
</evidence>
<feature type="domain" description="Quinolinate phosphoribosyl transferase C-terminal" evidence="7">
    <location>
        <begin position="99"/>
        <end position="265"/>
    </location>
</feature>
<comment type="subunit">
    <text evidence="6">Hexamer formed by 3 homodimers.</text>
</comment>
<accession>A0A1J5TBT4</accession>
<dbReference type="GO" id="GO:0005737">
    <property type="term" value="C:cytoplasm"/>
    <property type="evidence" value="ECO:0007669"/>
    <property type="project" value="TreeGrafter"/>
</dbReference>
<dbReference type="GO" id="GO:0009435">
    <property type="term" value="P:NAD+ biosynthetic process"/>
    <property type="evidence" value="ECO:0007669"/>
    <property type="project" value="UniProtKB-UniPathway"/>
</dbReference>
<proteinExistence type="inferred from homology"/>
<dbReference type="Proteomes" id="UP000183403">
    <property type="component" value="Unassembled WGS sequence"/>
</dbReference>
<dbReference type="Pfam" id="PF01729">
    <property type="entry name" value="QRPTase_C"/>
    <property type="match status" value="1"/>
</dbReference>
<dbReference type="SUPFAM" id="SSF51690">
    <property type="entry name" value="Nicotinate/Quinolinate PRTase C-terminal domain-like"/>
    <property type="match status" value="1"/>
</dbReference>
<comment type="pathway">
    <text evidence="1 6">Cofactor biosynthesis; NAD(+) biosynthesis; nicotinate D-ribonucleotide from quinolinate: step 1/1.</text>
</comment>
<evidence type="ECO:0000313" key="10">
    <source>
        <dbReference type="Proteomes" id="UP000183403"/>
    </source>
</evidence>
<sequence>MQDKLDEWFAEDLGKGDFTTKAVVSNERCEARVTGGPGVISGLKVGIALLERHDVDYVTDYIDGDTILSPQIFSLNGRAHDILATERLLLNLLSHLSGISTHTNEIVRIAKQVNPKVEILATRKTVPGLREFEKEAVVHGGGATHRIRLDDAILIKDNHLKLSKSIKESIELSRSKYPELMIEVEADNEDQAIEIATHGADRVMLDNFTPQEAVKTIKKLRQISDIEIEISGGVTIKNVADYAESADFISLGSLTMSSLPVDFSLHVI</sequence>
<dbReference type="InterPro" id="IPR022412">
    <property type="entry name" value="Quinolinate_PRibosylTrfase_N"/>
</dbReference>
<dbReference type="InterPro" id="IPR036068">
    <property type="entry name" value="Nicotinate_pribotase-like_C"/>
</dbReference>
<evidence type="ECO:0000259" key="7">
    <source>
        <dbReference type="Pfam" id="PF01729"/>
    </source>
</evidence>
<dbReference type="UniPathway" id="UPA00253">
    <property type="reaction ID" value="UER00331"/>
</dbReference>
<dbReference type="FunFam" id="3.20.20.70:FF:000030">
    <property type="entry name" value="Nicotinate-nucleotide pyrophosphorylase, carboxylating"/>
    <property type="match status" value="1"/>
</dbReference>
<comment type="catalytic activity">
    <reaction evidence="6">
        <text>nicotinate beta-D-ribonucleotide + CO2 + diphosphate = quinolinate + 5-phospho-alpha-D-ribose 1-diphosphate + 2 H(+)</text>
        <dbReference type="Rhea" id="RHEA:12733"/>
        <dbReference type="ChEBI" id="CHEBI:15378"/>
        <dbReference type="ChEBI" id="CHEBI:16526"/>
        <dbReference type="ChEBI" id="CHEBI:29959"/>
        <dbReference type="ChEBI" id="CHEBI:33019"/>
        <dbReference type="ChEBI" id="CHEBI:57502"/>
        <dbReference type="ChEBI" id="CHEBI:58017"/>
        <dbReference type="EC" id="2.4.2.19"/>
    </reaction>
</comment>
<dbReference type="EMBL" id="MIYV01000020">
    <property type="protein sequence ID" value="OIR11236.1"/>
    <property type="molecule type" value="Genomic_DNA"/>
</dbReference>
<evidence type="ECO:0000256" key="2">
    <source>
        <dbReference type="ARBA" id="ARBA00009400"/>
    </source>
</evidence>
<dbReference type="Gene3D" id="3.20.20.70">
    <property type="entry name" value="Aldolase class I"/>
    <property type="match status" value="1"/>
</dbReference>
<dbReference type="NCBIfam" id="TIGR00078">
    <property type="entry name" value="nadC"/>
    <property type="match status" value="1"/>
</dbReference>
<evidence type="ECO:0000256" key="4">
    <source>
        <dbReference type="ARBA" id="ARBA00022676"/>
    </source>
</evidence>
<keyword evidence="4 6" id="KW-0328">Glycosyltransferase</keyword>
<dbReference type="PANTHER" id="PTHR32179">
    <property type="entry name" value="NICOTINATE-NUCLEOTIDE PYROPHOSPHORYLASE [CARBOXYLATING]"/>
    <property type="match status" value="1"/>
</dbReference>
<comment type="function">
    <text evidence="6">Involved in the catabolism of quinolinic acid (QA).</text>
</comment>
<feature type="domain" description="Quinolinate phosphoribosyl transferase N-terminal" evidence="8">
    <location>
        <begin position="17"/>
        <end position="97"/>
    </location>
</feature>
<dbReference type="EC" id="2.4.2.19" evidence="6"/>
<dbReference type="GO" id="GO:0034213">
    <property type="term" value="P:quinolinate catabolic process"/>
    <property type="evidence" value="ECO:0007669"/>
    <property type="project" value="TreeGrafter"/>
</dbReference>
<dbReference type="InterPro" id="IPR002638">
    <property type="entry name" value="Quinolinate_PRibosylTrfase_C"/>
</dbReference>
<keyword evidence="3 6" id="KW-0662">Pyridine nucleotide biosynthesis</keyword>
<dbReference type="InterPro" id="IPR013785">
    <property type="entry name" value="Aldolase_TIM"/>
</dbReference>
<dbReference type="GO" id="GO:0004514">
    <property type="term" value="F:nicotinate-nucleotide diphosphorylase (carboxylating) activity"/>
    <property type="evidence" value="ECO:0007669"/>
    <property type="project" value="UniProtKB-EC"/>
</dbReference>
<dbReference type="CDD" id="cd01568">
    <property type="entry name" value="QPRTase_NadC"/>
    <property type="match status" value="1"/>
</dbReference>
<gene>
    <name evidence="9" type="ORF">BEU03_00630</name>
</gene>
<dbReference type="InterPro" id="IPR037128">
    <property type="entry name" value="Quinolinate_PRibosylTase_N_sf"/>
</dbReference>
<evidence type="ECO:0000256" key="3">
    <source>
        <dbReference type="ARBA" id="ARBA00022642"/>
    </source>
</evidence>
<dbReference type="SUPFAM" id="SSF54675">
    <property type="entry name" value="Nicotinate/Quinolinate PRTase N-terminal domain-like"/>
    <property type="match status" value="1"/>
</dbReference>
<reference evidence="9 10" key="1">
    <citation type="submission" date="2016-08" db="EMBL/GenBank/DDBJ databases">
        <title>New Insights into Marine Group III Euryarchaeota, from dark to light.</title>
        <authorList>
            <person name="Haro-Moreno J.M."/>
            <person name="Rodriguez-Valera F."/>
            <person name="Lopez-Garcia P."/>
            <person name="Moreira D."/>
            <person name="Martin-Cuadrado A.B."/>
        </authorList>
    </citation>
    <scope>NUCLEOTIDE SEQUENCE [LARGE SCALE GENOMIC DNA]</scope>
    <source>
        <strain evidence="9">CG-Epi6</strain>
    </source>
</reference>
<evidence type="ECO:0000256" key="6">
    <source>
        <dbReference type="PIRNR" id="PIRNR006250"/>
    </source>
</evidence>
<keyword evidence="5 6" id="KW-0808">Transferase</keyword>
<dbReference type="PIRSF" id="PIRSF006250">
    <property type="entry name" value="NadC_ModD"/>
    <property type="match status" value="1"/>
</dbReference>
<dbReference type="AlphaFoldDB" id="A0A1J5TBT4"/>
<evidence type="ECO:0000256" key="1">
    <source>
        <dbReference type="ARBA" id="ARBA00004893"/>
    </source>
</evidence>
<evidence type="ECO:0000259" key="8">
    <source>
        <dbReference type="Pfam" id="PF02749"/>
    </source>
</evidence>
<dbReference type="InterPro" id="IPR004393">
    <property type="entry name" value="NadC"/>
</dbReference>
<comment type="caution">
    <text evidence="9">The sequence shown here is derived from an EMBL/GenBank/DDBJ whole genome shotgun (WGS) entry which is preliminary data.</text>
</comment>
<dbReference type="Pfam" id="PF02749">
    <property type="entry name" value="QRPTase_N"/>
    <property type="match status" value="1"/>
</dbReference>
<dbReference type="InterPro" id="IPR027277">
    <property type="entry name" value="NadC/ModD"/>
</dbReference>